<evidence type="ECO:0000313" key="1">
    <source>
        <dbReference type="EMBL" id="TKR95895.1"/>
    </source>
</evidence>
<name>A0A4V6A6R7_STECR</name>
<dbReference type="Proteomes" id="UP000298663">
    <property type="component" value="Unassembled WGS sequence"/>
</dbReference>
<dbReference type="AlphaFoldDB" id="A0A4V6A6R7"/>
<accession>A0A4V6A6R7</accession>
<comment type="caution">
    <text evidence="1">The sequence shown here is derived from an EMBL/GenBank/DDBJ whole genome shotgun (WGS) entry which is preliminary data.</text>
</comment>
<proteinExistence type="predicted"/>
<reference evidence="1 2" key="1">
    <citation type="journal article" date="2015" name="Genome Biol.">
        <title>Comparative genomics of Steinernema reveals deeply conserved gene regulatory networks.</title>
        <authorList>
            <person name="Dillman A.R."/>
            <person name="Macchietto M."/>
            <person name="Porter C.F."/>
            <person name="Rogers A."/>
            <person name="Williams B."/>
            <person name="Antoshechkin I."/>
            <person name="Lee M.M."/>
            <person name="Goodwin Z."/>
            <person name="Lu X."/>
            <person name="Lewis E.E."/>
            <person name="Goodrich-Blair H."/>
            <person name="Stock S.P."/>
            <person name="Adams B.J."/>
            <person name="Sternberg P.W."/>
            <person name="Mortazavi A."/>
        </authorList>
    </citation>
    <scope>NUCLEOTIDE SEQUENCE [LARGE SCALE GENOMIC DNA]</scope>
    <source>
        <strain evidence="1 2">ALL</strain>
    </source>
</reference>
<keyword evidence="2" id="KW-1185">Reference proteome</keyword>
<dbReference type="EMBL" id="AZBU02000002">
    <property type="protein sequence ID" value="TKR95895.1"/>
    <property type="molecule type" value="Genomic_DNA"/>
</dbReference>
<protein>
    <submittedName>
        <fullName evidence="1">Uncharacterized protein</fullName>
    </submittedName>
</protein>
<sequence length="79" mass="9220">MIDKYKEQFWDTSHYVSKRSAPFGQLSGKRSQSFRSLLSGIQTETVEFHYGKAAKRQDTYIKSKSLLNLELNQTFHMLS</sequence>
<evidence type="ECO:0000313" key="2">
    <source>
        <dbReference type="Proteomes" id="UP000298663"/>
    </source>
</evidence>
<reference evidence="1 2" key="2">
    <citation type="journal article" date="2019" name="G3 (Bethesda)">
        <title>Hybrid Assembly of the Genome of the Entomopathogenic Nematode Steinernema carpocapsae Identifies the X-Chromosome.</title>
        <authorList>
            <person name="Serra L."/>
            <person name="Macchietto M."/>
            <person name="Macias-Munoz A."/>
            <person name="McGill C.J."/>
            <person name="Rodriguez I.M."/>
            <person name="Rodriguez B."/>
            <person name="Murad R."/>
            <person name="Mortazavi A."/>
        </authorList>
    </citation>
    <scope>NUCLEOTIDE SEQUENCE [LARGE SCALE GENOMIC DNA]</scope>
    <source>
        <strain evidence="1 2">ALL</strain>
    </source>
</reference>
<gene>
    <name evidence="1" type="ORF">L596_010003</name>
</gene>
<organism evidence="1 2">
    <name type="scientific">Steinernema carpocapsae</name>
    <name type="common">Entomopathogenic nematode</name>
    <dbReference type="NCBI Taxonomy" id="34508"/>
    <lineage>
        <taxon>Eukaryota</taxon>
        <taxon>Metazoa</taxon>
        <taxon>Ecdysozoa</taxon>
        <taxon>Nematoda</taxon>
        <taxon>Chromadorea</taxon>
        <taxon>Rhabditida</taxon>
        <taxon>Tylenchina</taxon>
        <taxon>Panagrolaimomorpha</taxon>
        <taxon>Strongyloidoidea</taxon>
        <taxon>Steinernematidae</taxon>
        <taxon>Steinernema</taxon>
    </lineage>
</organism>